<evidence type="ECO:0000256" key="1">
    <source>
        <dbReference type="SAM" id="Phobius"/>
    </source>
</evidence>
<dbReference type="RefSeq" id="WP_369248046.1">
    <property type="nucleotide sequence ID" value="NZ_CP163443.1"/>
</dbReference>
<keyword evidence="1" id="KW-0812">Transmembrane</keyword>
<gene>
    <name evidence="2" type="ORF">AB5J53_25895</name>
</gene>
<keyword evidence="1" id="KW-0472">Membrane</keyword>
<feature type="transmembrane region" description="Helical" evidence="1">
    <location>
        <begin position="12"/>
        <end position="33"/>
    </location>
</feature>
<reference evidence="2" key="1">
    <citation type="submission" date="2024-07" db="EMBL/GenBank/DDBJ databases">
        <authorList>
            <person name="Yu S.T."/>
        </authorList>
    </citation>
    <scope>NUCLEOTIDE SEQUENCE</scope>
    <source>
        <strain evidence="2">R41</strain>
    </source>
</reference>
<name>A0AB39RL66_9ACTN</name>
<feature type="transmembrane region" description="Helical" evidence="1">
    <location>
        <begin position="144"/>
        <end position="165"/>
    </location>
</feature>
<sequence length="171" mass="17844">MQNVDGPARRWWPAAAAVTVALIGGLLLAGQILQLQHGDAELAALRDHGRHTSAHATLATACSFGGRGTSCDTSSVWLDFTDTAGQPVTEPEEAIDGSLYVPHGPRDPEGRVATTVVYDPAHPDQAQAQGALDQGFLDLATHHWAALTLALVLLGAGISGGIATWPQRTGR</sequence>
<evidence type="ECO:0000313" key="2">
    <source>
        <dbReference type="EMBL" id="XDQ54847.1"/>
    </source>
</evidence>
<dbReference type="AlphaFoldDB" id="A0AB39RL66"/>
<accession>A0AB39RL66</accession>
<keyword evidence="1" id="KW-1133">Transmembrane helix</keyword>
<protein>
    <submittedName>
        <fullName evidence="2">DUF3592 domain-containing protein</fullName>
    </submittedName>
</protein>
<organism evidence="2">
    <name type="scientific">Streptomyces sp. R41</name>
    <dbReference type="NCBI Taxonomy" id="3238632"/>
    <lineage>
        <taxon>Bacteria</taxon>
        <taxon>Bacillati</taxon>
        <taxon>Actinomycetota</taxon>
        <taxon>Actinomycetes</taxon>
        <taxon>Kitasatosporales</taxon>
        <taxon>Streptomycetaceae</taxon>
        <taxon>Streptomyces</taxon>
    </lineage>
</organism>
<dbReference type="EMBL" id="CP163443">
    <property type="protein sequence ID" value="XDQ54847.1"/>
    <property type="molecule type" value="Genomic_DNA"/>
</dbReference>
<proteinExistence type="predicted"/>